<evidence type="ECO:0000256" key="1">
    <source>
        <dbReference type="ARBA" id="ARBA00004651"/>
    </source>
</evidence>
<dbReference type="Proteomes" id="UP000612808">
    <property type="component" value="Unassembled WGS sequence"/>
</dbReference>
<gene>
    <name evidence="9" type="ORF">Aru02nite_06040</name>
</gene>
<sequence>MADRSRTTTTSGTPTRAEEPTGTEPGTPATYGKRFAALFLDWILCLLIGGVAATLTGFLAATAMRGFWAYPVLILEYGIFIGIWGQTPGMRIARIRCVAVDRDGVIGVPRALLRGLLLCLVVPPLIMGPGGRGWHDRAARSIMVHA</sequence>
<feature type="domain" description="RDD" evidence="8">
    <location>
        <begin position="29"/>
        <end position="139"/>
    </location>
</feature>
<dbReference type="Pfam" id="PF06271">
    <property type="entry name" value="RDD"/>
    <property type="match status" value="1"/>
</dbReference>
<keyword evidence="2" id="KW-1003">Cell membrane</keyword>
<name>A0A8J3J0D1_9ACTN</name>
<dbReference type="GO" id="GO:0005886">
    <property type="term" value="C:plasma membrane"/>
    <property type="evidence" value="ECO:0007669"/>
    <property type="project" value="UniProtKB-SubCell"/>
</dbReference>
<dbReference type="RefSeq" id="WP_203654688.1">
    <property type="nucleotide sequence ID" value="NZ_BAAAZM010000002.1"/>
</dbReference>
<evidence type="ECO:0000313" key="10">
    <source>
        <dbReference type="Proteomes" id="UP000612808"/>
    </source>
</evidence>
<keyword evidence="4 7" id="KW-1133">Transmembrane helix</keyword>
<evidence type="ECO:0000256" key="7">
    <source>
        <dbReference type="SAM" id="Phobius"/>
    </source>
</evidence>
<comment type="subcellular location">
    <subcellularLocation>
        <location evidence="1">Cell membrane</location>
        <topology evidence="1">Multi-pass membrane protein</topology>
    </subcellularLocation>
</comment>
<evidence type="ECO:0000256" key="2">
    <source>
        <dbReference type="ARBA" id="ARBA00022475"/>
    </source>
</evidence>
<feature type="transmembrane region" description="Helical" evidence="7">
    <location>
        <begin position="67"/>
        <end position="85"/>
    </location>
</feature>
<reference evidence="9" key="1">
    <citation type="submission" date="2021-01" db="EMBL/GenBank/DDBJ databases">
        <title>Whole genome shotgun sequence of Actinocatenispora rupis NBRC 107355.</title>
        <authorList>
            <person name="Komaki H."/>
            <person name="Tamura T."/>
        </authorList>
    </citation>
    <scope>NUCLEOTIDE SEQUENCE</scope>
    <source>
        <strain evidence="9">NBRC 107355</strain>
    </source>
</reference>
<organism evidence="9 10">
    <name type="scientific">Actinocatenispora rupis</name>
    <dbReference type="NCBI Taxonomy" id="519421"/>
    <lineage>
        <taxon>Bacteria</taxon>
        <taxon>Bacillati</taxon>
        <taxon>Actinomycetota</taxon>
        <taxon>Actinomycetes</taxon>
        <taxon>Micromonosporales</taxon>
        <taxon>Micromonosporaceae</taxon>
        <taxon>Actinocatenispora</taxon>
    </lineage>
</organism>
<comment type="caution">
    <text evidence="9">The sequence shown here is derived from an EMBL/GenBank/DDBJ whole genome shotgun (WGS) entry which is preliminary data.</text>
</comment>
<evidence type="ECO:0000256" key="5">
    <source>
        <dbReference type="ARBA" id="ARBA00023136"/>
    </source>
</evidence>
<protein>
    <recommendedName>
        <fullName evidence="8">RDD domain-containing protein</fullName>
    </recommendedName>
</protein>
<evidence type="ECO:0000256" key="6">
    <source>
        <dbReference type="SAM" id="MobiDB-lite"/>
    </source>
</evidence>
<keyword evidence="3 7" id="KW-0812">Transmembrane</keyword>
<feature type="compositionally biased region" description="Low complexity" evidence="6">
    <location>
        <begin position="7"/>
        <end position="28"/>
    </location>
</feature>
<dbReference type="InterPro" id="IPR010432">
    <property type="entry name" value="RDD"/>
</dbReference>
<dbReference type="AlphaFoldDB" id="A0A8J3J0D1"/>
<keyword evidence="5 7" id="KW-0472">Membrane</keyword>
<feature type="region of interest" description="Disordered" evidence="6">
    <location>
        <begin position="1"/>
        <end position="28"/>
    </location>
</feature>
<proteinExistence type="predicted"/>
<dbReference type="PANTHER" id="PTHR36115">
    <property type="entry name" value="PROLINE-RICH ANTIGEN HOMOLOG-RELATED"/>
    <property type="match status" value="1"/>
</dbReference>
<evidence type="ECO:0000256" key="3">
    <source>
        <dbReference type="ARBA" id="ARBA00022692"/>
    </source>
</evidence>
<feature type="transmembrane region" description="Helical" evidence="7">
    <location>
        <begin position="39"/>
        <end position="61"/>
    </location>
</feature>
<accession>A0A8J3J0D1</accession>
<keyword evidence="10" id="KW-1185">Reference proteome</keyword>
<dbReference type="PANTHER" id="PTHR36115:SF6">
    <property type="entry name" value="PROLINE-RICH ANTIGEN HOMOLOG"/>
    <property type="match status" value="1"/>
</dbReference>
<dbReference type="InterPro" id="IPR051791">
    <property type="entry name" value="Pra-immunoreactive"/>
</dbReference>
<dbReference type="EMBL" id="BOMB01000003">
    <property type="protein sequence ID" value="GID09715.1"/>
    <property type="molecule type" value="Genomic_DNA"/>
</dbReference>
<evidence type="ECO:0000259" key="8">
    <source>
        <dbReference type="Pfam" id="PF06271"/>
    </source>
</evidence>
<evidence type="ECO:0000256" key="4">
    <source>
        <dbReference type="ARBA" id="ARBA00022989"/>
    </source>
</evidence>
<evidence type="ECO:0000313" key="9">
    <source>
        <dbReference type="EMBL" id="GID09715.1"/>
    </source>
</evidence>